<dbReference type="GO" id="GO:0016226">
    <property type="term" value="P:iron-sulfur cluster assembly"/>
    <property type="evidence" value="ECO:0007669"/>
    <property type="project" value="InterPro"/>
</dbReference>
<dbReference type="KEGG" id="amyt:AMYT_0808"/>
<feature type="domain" description="SUF system FeS cluster assembly SufBD core" evidence="1">
    <location>
        <begin position="137"/>
        <end position="348"/>
    </location>
</feature>
<sequence length="375" mass="43609">MKIVEINNLDKTILPTKKVEEFRHFDIYSIFEKDLDFKIKENIDIKEFEYLKNDYFYNIYFVNNKLLIEDETLKEAINIQEEDFEESFNKLYKLNSYFSHKTLTLKLLKPLDKPLNIINIFKAENSFIAQSLNIEIFANNYIIETFENQDLKQSVLNLNRKYELKENITANISRIQTLNNASIITNIKTVLKENSTLNFVSLDYKATLALNIFDSKLESKNSSLNIDAIVKNFNEEKSANIAFIEHLEESTISDIKIKHLLDKKAQALFDISSTVQNSAKFAKAFQNSQTILLSDEAKINANPRLQIYVDELEASHGASCGTLNEDELYYLCSRGISKNKAKQMIIESIELKVIRKIDIKAIRRYIKDIKRINHV</sequence>
<dbReference type="Pfam" id="PF01458">
    <property type="entry name" value="SUFBD_core"/>
    <property type="match status" value="1"/>
</dbReference>
<dbReference type="AlphaFoldDB" id="A0AAX2AHA6"/>
<proteinExistence type="predicted"/>
<comment type="caution">
    <text evidence="2">The sequence shown here is derived from an EMBL/GenBank/DDBJ whole genome shotgun (WGS) entry which is preliminary data.</text>
</comment>
<accession>A0AAX2AHA6</accession>
<organism evidence="2 3">
    <name type="scientific">Malaciobacter mytili LMG 24559</name>
    <dbReference type="NCBI Taxonomy" id="1032238"/>
    <lineage>
        <taxon>Bacteria</taxon>
        <taxon>Pseudomonadati</taxon>
        <taxon>Campylobacterota</taxon>
        <taxon>Epsilonproteobacteria</taxon>
        <taxon>Campylobacterales</taxon>
        <taxon>Arcobacteraceae</taxon>
        <taxon>Malaciobacter</taxon>
    </lineage>
</organism>
<dbReference type="Proteomes" id="UP000290092">
    <property type="component" value="Unassembled WGS sequence"/>
</dbReference>
<dbReference type="InterPro" id="IPR055346">
    <property type="entry name" value="Fe-S_cluster_assembly_SufBD"/>
</dbReference>
<evidence type="ECO:0000259" key="1">
    <source>
        <dbReference type="Pfam" id="PF01458"/>
    </source>
</evidence>
<evidence type="ECO:0000313" key="3">
    <source>
        <dbReference type="Proteomes" id="UP000290092"/>
    </source>
</evidence>
<gene>
    <name evidence="2" type="ORF">CP985_05475</name>
</gene>
<dbReference type="EMBL" id="NXID01000016">
    <property type="protein sequence ID" value="RXK16025.1"/>
    <property type="molecule type" value="Genomic_DNA"/>
</dbReference>
<reference evidence="2 3" key="1">
    <citation type="submission" date="2017-09" db="EMBL/GenBank/DDBJ databases">
        <title>Genomics of the genus Arcobacter.</title>
        <authorList>
            <person name="Perez-Cataluna A."/>
            <person name="Figueras M.J."/>
            <person name="Salas-Masso N."/>
        </authorList>
    </citation>
    <scope>NUCLEOTIDE SEQUENCE [LARGE SCALE GENOMIC DNA]</scope>
    <source>
        <strain evidence="2 3">CECT 7386</strain>
    </source>
</reference>
<name>A0AAX2AHA6_9BACT</name>
<dbReference type="PANTHER" id="PTHR43575">
    <property type="entry name" value="PROTEIN ABCI7, CHLOROPLASTIC"/>
    <property type="match status" value="1"/>
</dbReference>
<dbReference type="InterPro" id="IPR037284">
    <property type="entry name" value="SUF_FeS_clus_asmbl_SufBD_sf"/>
</dbReference>
<dbReference type="RefSeq" id="WP_114841274.1">
    <property type="nucleotide sequence ID" value="NZ_CP031219.1"/>
</dbReference>
<dbReference type="InterPro" id="IPR000825">
    <property type="entry name" value="SUF_FeS_clus_asmbl_SufBD_core"/>
</dbReference>
<protein>
    <recommendedName>
        <fullName evidence="1">SUF system FeS cluster assembly SufBD core domain-containing protein</fullName>
    </recommendedName>
</protein>
<evidence type="ECO:0000313" key="2">
    <source>
        <dbReference type="EMBL" id="RXK16025.1"/>
    </source>
</evidence>
<dbReference type="SUPFAM" id="SSF101960">
    <property type="entry name" value="Stabilizer of iron transporter SufD"/>
    <property type="match status" value="1"/>
</dbReference>
<keyword evidence="3" id="KW-1185">Reference proteome</keyword>
<dbReference type="PANTHER" id="PTHR43575:SF1">
    <property type="entry name" value="PROTEIN ABCI7, CHLOROPLASTIC"/>
    <property type="match status" value="1"/>
</dbReference>